<keyword evidence="3" id="KW-1185">Reference proteome</keyword>
<feature type="domain" description="Heterokaryon incompatibility" evidence="1">
    <location>
        <begin position="25"/>
        <end position="113"/>
    </location>
</feature>
<sequence>MWLLNCSNYRLGPNNLDSAQDTNRYWILSHTWGDDEVTFQDMQDPSRASQKKGFRKIKGMCELASANGLTHVWIDTCCIDKTSSAELSEAINSCCNFWYKMANRCIAFLEDLEPAAGIATEEDLRNCRWFTRGWTLQELLAPSQVDFYDGHWNPRGTKGYLCRGLFRITGICPTVLMDPHAVQSVPVAMRMSWAAARQTTRIEDKAYCLLGIFDVHMPLLYGEREKAFIRLQQTIAQNINDMSLFAWIADPLEGPLQKWSATYSGLLAKDPSQFSGCAGVAHILDPLLSSPSWIITNAGIEI</sequence>
<dbReference type="Proteomes" id="UP001305647">
    <property type="component" value="Unassembled WGS sequence"/>
</dbReference>
<dbReference type="AlphaFoldDB" id="A0AAN6PX76"/>
<reference evidence="2" key="1">
    <citation type="journal article" date="2023" name="Mol. Phylogenet. Evol.">
        <title>Genome-scale phylogeny and comparative genomics of the fungal order Sordariales.</title>
        <authorList>
            <person name="Hensen N."/>
            <person name="Bonometti L."/>
            <person name="Westerberg I."/>
            <person name="Brannstrom I.O."/>
            <person name="Guillou S."/>
            <person name="Cros-Aarteil S."/>
            <person name="Calhoun S."/>
            <person name="Haridas S."/>
            <person name="Kuo A."/>
            <person name="Mondo S."/>
            <person name="Pangilinan J."/>
            <person name="Riley R."/>
            <person name="LaButti K."/>
            <person name="Andreopoulos B."/>
            <person name="Lipzen A."/>
            <person name="Chen C."/>
            <person name="Yan M."/>
            <person name="Daum C."/>
            <person name="Ng V."/>
            <person name="Clum A."/>
            <person name="Steindorff A."/>
            <person name="Ohm R.A."/>
            <person name="Martin F."/>
            <person name="Silar P."/>
            <person name="Natvig D.O."/>
            <person name="Lalanne C."/>
            <person name="Gautier V."/>
            <person name="Ament-Velasquez S.L."/>
            <person name="Kruys A."/>
            <person name="Hutchinson M.I."/>
            <person name="Powell A.J."/>
            <person name="Barry K."/>
            <person name="Miller A.N."/>
            <person name="Grigoriev I.V."/>
            <person name="Debuchy R."/>
            <person name="Gladieux P."/>
            <person name="Hiltunen Thoren M."/>
            <person name="Johannesson H."/>
        </authorList>
    </citation>
    <scope>NUCLEOTIDE SEQUENCE</scope>
    <source>
        <strain evidence="2">CBS 757.83</strain>
    </source>
</reference>
<dbReference type="InterPro" id="IPR010730">
    <property type="entry name" value="HET"/>
</dbReference>
<evidence type="ECO:0000313" key="2">
    <source>
        <dbReference type="EMBL" id="KAK4097036.1"/>
    </source>
</evidence>
<evidence type="ECO:0000313" key="3">
    <source>
        <dbReference type="Proteomes" id="UP001305647"/>
    </source>
</evidence>
<organism evidence="2 3">
    <name type="scientific">Parathielavia hyrcaniae</name>
    <dbReference type="NCBI Taxonomy" id="113614"/>
    <lineage>
        <taxon>Eukaryota</taxon>
        <taxon>Fungi</taxon>
        <taxon>Dikarya</taxon>
        <taxon>Ascomycota</taxon>
        <taxon>Pezizomycotina</taxon>
        <taxon>Sordariomycetes</taxon>
        <taxon>Sordariomycetidae</taxon>
        <taxon>Sordariales</taxon>
        <taxon>Chaetomiaceae</taxon>
        <taxon>Parathielavia</taxon>
    </lineage>
</organism>
<comment type="caution">
    <text evidence="2">The sequence shown here is derived from an EMBL/GenBank/DDBJ whole genome shotgun (WGS) entry which is preliminary data.</text>
</comment>
<feature type="non-terminal residue" evidence="2">
    <location>
        <position position="302"/>
    </location>
</feature>
<gene>
    <name evidence="2" type="ORF">N658DRAFT_397268</name>
</gene>
<proteinExistence type="predicted"/>
<evidence type="ECO:0000259" key="1">
    <source>
        <dbReference type="Pfam" id="PF06985"/>
    </source>
</evidence>
<accession>A0AAN6PX76</accession>
<dbReference type="PANTHER" id="PTHR10622">
    <property type="entry name" value="HET DOMAIN-CONTAINING PROTEIN"/>
    <property type="match status" value="1"/>
</dbReference>
<dbReference type="PANTHER" id="PTHR10622:SF12">
    <property type="entry name" value="HET DOMAIN-CONTAINING PROTEIN"/>
    <property type="match status" value="1"/>
</dbReference>
<dbReference type="EMBL" id="MU863687">
    <property type="protein sequence ID" value="KAK4097036.1"/>
    <property type="molecule type" value="Genomic_DNA"/>
</dbReference>
<name>A0AAN6PX76_9PEZI</name>
<dbReference type="Pfam" id="PF06985">
    <property type="entry name" value="HET"/>
    <property type="match status" value="1"/>
</dbReference>
<reference evidence="2" key="2">
    <citation type="submission" date="2023-05" db="EMBL/GenBank/DDBJ databases">
        <authorList>
            <consortium name="Lawrence Berkeley National Laboratory"/>
            <person name="Steindorff A."/>
            <person name="Hensen N."/>
            <person name="Bonometti L."/>
            <person name="Westerberg I."/>
            <person name="Brannstrom I.O."/>
            <person name="Guillou S."/>
            <person name="Cros-Aarteil S."/>
            <person name="Calhoun S."/>
            <person name="Haridas S."/>
            <person name="Kuo A."/>
            <person name="Mondo S."/>
            <person name="Pangilinan J."/>
            <person name="Riley R."/>
            <person name="Labutti K."/>
            <person name="Andreopoulos B."/>
            <person name="Lipzen A."/>
            <person name="Chen C."/>
            <person name="Yanf M."/>
            <person name="Daum C."/>
            <person name="Ng V."/>
            <person name="Clum A."/>
            <person name="Ohm R."/>
            <person name="Martin F."/>
            <person name="Silar P."/>
            <person name="Natvig D."/>
            <person name="Lalanne C."/>
            <person name="Gautier V."/>
            <person name="Ament-Velasquez S.L."/>
            <person name="Kruys A."/>
            <person name="Hutchinson M.I."/>
            <person name="Powell A.J."/>
            <person name="Barry K."/>
            <person name="Miller A.N."/>
            <person name="Grigoriev I.V."/>
            <person name="Debuchy R."/>
            <person name="Gladieux P."/>
            <person name="Thoren M.H."/>
            <person name="Johannesson H."/>
        </authorList>
    </citation>
    <scope>NUCLEOTIDE SEQUENCE</scope>
    <source>
        <strain evidence="2">CBS 757.83</strain>
    </source>
</reference>
<protein>
    <recommendedName>
        <fullName evidence="1">Heterokaryon incompatibility domain-containing protein</fullName>
    </recommendedName>
</protein>